<sequence length="99" mass="11021">MSRAPRLNAEALSRRIRRHRAPPPRTLSKNKIYKSNICVTPESGNDGTKHRWPAEGGWGRGGHRMSDRRGEAPGHKTYAPSSLLKLSQGAENRPHPPPI</sequence>
<protein>
    <submittedName>
        <fullName evidence="2">Uncharacterized protein</fullName>
    </submittedName>
</protein>
<feature type="compositionally biased region" description="Basic and acidic residues" evidence="1">
    <location>
        <begin position="64"/>
        <end position="74"/>
    </location>
</feature>
<evidence type="ECO:0000256" key="1">
    <source>
        <dbReference type="SAM" id="MobiDB-lite"/>
    </source>
</evidence>
<feature type="region of interest" description="Disordered" evidence="1">
    <location>
        <begin position="1"/>
        <end position="99"/>
    </location>
</feature>
<dbReference type="AlphaFoldDB" id="A0AAD7WSM2"/>
<reference evidence="2" key="1">
    <citation type="journal article" date="2023" name="Science">
        <title>Genome structures resolve the early diversification of teleost fishes.</title>
        <authorList>
            <person name="Parey E."/>
            <person name="Louis A."/>
            <person name="Montfort J."/>
            <person name="Bouchez O."/>
            <person name="Roques C."/>
            <person name="Iampietro C."/>
            <person name="Lluch J."/>
            <person name="Castinel A."/>
            <person name="Donnadieu C."/>
            <person name="Desvignes T."/>
            <person name="Floi Bucao C."/>
            <person name="Jouanno E."/>
            <person name="Wen M."/>
            <person name="Mejri S."/>
            <person name="Dirks R."/>
            <person name="Jansen H."/>
            <person name="Henkel C."/>
            <person name="Chen W.J."/>
            <person name="Zahm M."/>
            <person name="Cabau C."/>
            <person name="Klopp C."/>
            <person name="Thompson A.W."/>
            <person name="Robinson-Rechavi M."/>
            <person name="Braasch I."/>
            <person name="Lecointre G."/>
            <person name="Bobe J."/>
            <person name="Postlethwait J.H."/>
            <person name="Berthelot C."/>
            <person name="Roest Crollius H."/>
            <person name="Guiguen Y."/>
        </authorList>
    </citation>
    <scope>NUCLEOTIDE SEQUENCE</scope>
    <source>
        <strain evidence="2">NC1722</strain>
    </source>
</reference>
<organism evidence="2 3">
    <name type="scientific">Aldrovandia affinis</name>
    <dbReference type="NCBI Taxonomy" id="143900"/>
    <lineage>
        <taxon>Eukaryota</taxon>
        <taxon>Metazoa</taxon>
        <taxon>Chordata</taxon>
        <taxon>Craniata</taxon>
        <taxon>Vertebrata</taxon>
        <taxon>Euteleostomi</taxon>
        <taxon>Actinopterygii</taxon>
        <taxon>Neopterygii</taxon>
        <taxon>Teleostei</taxon>
        <taxon>Notacanthiformes</taxon>
        <taxon>Halosauridae</taxon>
        <taxon>Aldrovandia</taxon>
    </lineage>
</organism>
<comment type="caution">
    <text evidence="2">The sequence shown here is derived from an EMBL/GenBank/DDBJ whole genome shotgun (WGS) entry which is preliminary data.</text>
</comment>
<dbReference type="Proteomes" id="UP001221898">
    <property type="component" value="Unassembled WGS sequence"/>
</dbReference>
<proteinExistence type="predicted"/>
<dbReference type="EMBL" id="JAINUG010000038">
    <property type="protein sequence ID" value="KAJ8407520.1"/>
    <property type="molecule type" value="Genomic_DNA"/>
</dbReference>
<keyword evidence="3" id="KW-1185">Reference proteome</keyword>
<gene>
    <name evidence="2" type="ORF">AAFF_G00273770</name>
</gene>
<evidence type="ECO:0000313" key="2">
    <source>
        <dbReference type="EMBL" id="KAJ8407520.1"/>
    </source>
</evidence>
<evidence type="ECO:0000313" key="3">
    <source>
        <dbReference type="Proteomes" id="UP001221898"/>
    </source>
</evidence>
<name>A0AAD7WSM2_9TELE</name>
<accession>A0AAD7WSM2</accession>